<comment type="subunit">
    <text evidence="7">Monomer.</text>
</comment>
<evidence type="ECO:0000313" key="11">
    <source>
        <dbReference type="Proteomes" id="UP000635665"/>
    </source>
</evidence>
<feature type="domain" description="Aminoacyl-tRNA synthetase class I anticodon-binding" evidence="9">
    <location>
        <begin position="362"/>
        <end position="501"/>
    </location>
</feature>
<dbReference type="SUPFAM" id="SSF48163">
    <property type="entry name" value="An anticodon-binding domain of class I aminoacyl-tRNA synthetases"/>
    <property type="match status" value="1"/>
</dbReference>
<dbReference type="InterPro" id="IPR049940">
    <property type="entry name" value="GluQ/Sye"/>
</dbReference>
<evidence type="ECO:0000256" key="7">
    <source>
        <dbReference type="HAMAP-Rule" id="MF_00022"/>
    </source>
</evidence>
<dbReference type="PROSITE" id="PS00178">
    <property type="entry name" value="AA_TRNA_LIGASE_I"/>
    <property type="match status" value="1"/>
</dbReference>
<keyword evidence="4 7" id="KW-0067">ATP-binding</keyword>
<dbReference type="EMBL" id="JAEHNY010000008">
    <property type="protein sequence ID" value="MBI6120331.1"/>
    <property type="molecule type" value="Genomic_DNA"/>
</dbReference>
<dbReference type="InterPro" id="IPR004527">
    <property type="entry name" value="Glu-tRNA-ligase_bac/mito"/>
</dbReference>
<feature type="short sequence motif" description="'KMSKS' region" evidence="7">
    <location>
        <begin position="260"/>
        <end position="264"/>
    </location>
</feature>
<evidence type="ECO:0000256" key="1">
    <source>
        <dbReference type="ARBA" id="ARBA00007894"/>
    </source>
</evidence>
<keyword evidence="11" id="KW-1185">Reference proteome</keyword>
<dbReference type="SUPFAM" id="SSF52374">
    <property type="entry name" value="Nucleotidylyl transferase"/>
    <property type="match status" value="1"/>
</dbReference>
<reference evidence="10 11" key="1">
    <citation type="submission" date="2020-12" db="EMBL/GenBank/DDBJ databases">
        <title>Salegentibacter orientalis sp. nov., isolated from costal sediment.</title>
        <authorList>
            <person name="Lian F.-B."/>
        </authorList>
    </citation>
    <scope>NUCLEOTIDE SEQUENCE [LARGE SCALE GENOMIC DNA]</scope>
    <source>
        <strain evidence="10 11">F60176</strain>
    </source>
</reference>
<feature type="domain" description="Glutamyl/glutaminyl-tRNA synthetase class Ib catalytic" evidence="8">
    <location>
        <begin position="4"/>
        <end position="346"/>
    </location>
</feature>
<feature type="short sequence motif" description="'HIGH' region" evidence="7">
    <location>
        <begin position="11"/>
        <end position="21"/>
    </location>
</feature>
<dbReference type="InterPro" id="IPR033910">
    <property type="entry name" value="GluRS_core"/>
</dbReference>
<evidence type="ECO:0000256" key="2">
    <source>
        <dbReference type="ARBA" id="ARBA00022598"/>
    </source>
</evidence>
<keyword evidence="5 7" id="KW-0648">Protein biosynthesis</keyword>
<dbReference type="PANTHER" id="PTHR43311">
    <property type="entry name" value="GLUTAMATE--TRNA LIGASE"/>
    <property type="match status" value="1"/>
</dbReference>
<comment type="function">
    <text evidence="7">Catalyzes the attachment of glutamate to tRNA(Glu) in a two-step reaction: glutamate is first activated by ATP to form Glu-AMP and then transferred to the acceptor end of tRNA(Glu).</text>
</comment>
<dbReference type="HAMAP" id="MF_00022">
    <property type="entry name" value="Glu_tRNA_synth_type1"/>
    <property type="match status" value="1"/>
</dbReference>
<proteinExistence type="inferred from homology"/>
<gene>
    <name evidence="7" type="primary">gltX</name>
    <name evidence="10" type="ORF">I6U50_09910</name>
</gene>
<keyword evidence="2 7" id="KW-0436">Ligase</keyword>
<dbReference type="Pfam" id="PF19269">
    <property type="entry name" value="Anticodon_2"/>
    <property type="match status" value="1"/>
</dbReference>
<dbReference type="InterPro" id="IPR020061">
    <property type="entry name" value="Glu_tRNA_lig_a-bdl"/>
</dbReference>
<evidence type="ECO:0000256" key="5">
    <source>
        <dbReference type="ARBA" id="ARBA00022917"/>
    </source>
</evidence>
<dbReference type="CDD" id="cd00808">
    <property type="entry name" value="GluRS_core"/>
    <property type="match status" value="1"/>
</dbReference>
<evidence type="ECO:0000313" key="10">
    <source>
        <dbReference type="EMBL" id="MBI6120331.1"/>
    </source>
</evidence>
<dbReference type="Gene3D" id="1.10.10.350">
    <property type="match status" value="1"/>
</dbReference>
<comment type="subcellular location">
    <subcellularLocation>
        <location evidence="7">Cytoplasm</location>
    </subcellularLocation>
</comment>
<dbReference type="Pfam" id="PF00749">
    <property type="entry name" value="tRNA-synt_1c"/>
    <property type="match status" value="1"/>
</dbReference>
<dbReference type="PRINTS" id="PR00987">
    <property type="entry name" value="TRNASYNTHGLU"/>
</dbReference>
<evidence type="ECO:0000256" key="3">
    <source>
        <dbReference type="ARBA" id="ARBA00022741"/>
    </source>
</evidence>
<comment type="caution">
    <text evidence="10">The sequence shown here is derived from an EMBL/GenBank/DDBJ whole genome shotgun (WGS) entry which is preliminary data.</text>
</comment>
<evidence type="ECO:0000256" key="4">
    <source>
        <dbReference type="ARBA" id="ARBA00022840"/>
    </source>
</evidence>
<dbReference type="InterPro" id="IPR000924">
    <property type="entry name" value="Glu/Gln-tRNA-synth"/>
</dbReference>
<comment type="catalytic activity">
    <reaction evidence="7">
        <text>tRNA(Glu) + L-glutamate + ATP = L-glutamyl-tRNA(Glu) + AMP + diphosphate</text>
        <dbReference type="Rhea" id="RHEA:23540"/>
        <dbReference type="Rhea" id="RHEA-COMP:9663"/>
        <dbReference type="Rhea" id="RHEA-COMP:9680"/>
        <dbReference type="ChEBI" id="CHEBI:29985"/>
        <dbReference type="ChEBI" id="CHEBI:30616"/>
        <dbReference type="ChEBI" id="CHEBI:33019"/>
        <dbReference type="ChEBI" id="CHEBI:78442"/>
        <dbReference type="ChEBI" id="CHEBI:78520"/>
        <dbReference type="ChEBI" id="CHEBI:456215"/>
        <dbReference type="EC" id="6.1.1.17"/>
    </reaction>
</comment>
<accession>A0ABS0TH20</accession>
<evidence type="ECO:0000259" key="8">
    <source>
        <dbReference type="Pfam" id="PF00749"/>
    </source>
</evidence>
<keyword evidence="6 7" id="KW-0030">Aminoacyl-tRNA synthetase</keyword>
<dbReference type="GO" id="GO:0004818">
    <property type="term" value="F:glutamate-tRNA ligase activity"/>
    <property type="evidence" value="ECO:0007669"/>
    <property type="project" value="UniProtKB-EC"/>
</dbReference>
<dbReference type="Gene3D" id="3.90.800.10">
    <property type="entry name" value="Glutamyl-tRNA Synthetase, Domain 3"/>
    <property type="match status" value="1"/>
</dbReference>
<dbReference type="InterPro" id="IPR001412">
    <property type="entry name" value="aa-tRNA-synth_I_CS"/>
</dbReference>
<feature type="binding site" evidence="7">
    <location>
        <position position="263"/>
    </location>
    <ligand>
        <name>ATP</name>
        <dbReference type="ChEBI" id="CHEBI:30616"/>
    </ligand>
</feature>
<comment type="caution">
    <text evidence="7">Lacks conserved residue(s) required for the propagation of feature annotation.</text>
</comment>
<dbReference type="EC" id="6.1.1.17" evidence="7"/>
<dbReference type="Proteomes" id="UP000635665">
    <property type="component" value="Unassembled WGS sequence"/>
</dbReference>
<dbReference type="InterPro" id="IPR014729">
    <property type="entry name" value="Rossmann-like_a/b/a_fold"/>
</dbReference>
<dbReference type="InterPro" id="IPR045462">
    <property type="entry name" value="aa-tRNA-synth_I_cd-bd"/>
</dbReference>
<dbReference type="PANTHER" id="PTHR43311:SF2">
    <property type="entry name" value="GLUTAMATE--TRNA LIGASE, MITOCHONDRIAL-RELATED"/>
    <property type="match status" value="1"/>
</dbReference>
<dbReference type="Gene3D" id="3.40.50.620">
    <property type="entry name" value="HUPs"/>
    <property type="match status" value="1"/>
</dbReference>
<dbReference type="InterPro" id="IPR020751">
    <property type="entry name" value="aa-tRNA-synth_I_codon-bd_sub2"/>
</dbReference>
<evidence type="ECO:0000256" key="6">
    <source>
        <dbReference type="ARBA" id="ARBA00023146"/>
    </source>
</evidence>
<dbReference type="InterPro" id="IPR008925">
    <property type="entry name" value="aa_tRNA-synth_I_cd-bd_sf"/>
</dbReference>
<evidence type="ECO:0000259" key="9">
    <source>
        <dbReference type="Pfam" id="PF19269"/>
    </source>
</evidence>
<protein>
    <recommendedName>
        <fullName evidence="7">Glutamate--tRNA ligase</fullName>
        <ecNumber evidence="7">6.1.1.17</ecNumber>
    </recommendedName>
    <alternativeName>
        <fullName evidence="7">Glutamyl-tRNA synthetase</fullName>
        <shortName evidence="7">GluRS</shortName>
    </alternativeName>
</protein>
<dbReference type="Gene3D" id="1.10.1160.10">
    <property type="entry name" value="Glutamyl-trna Synthetase, Domain 2"/>
    <property type="match status" value="1"/>
</dbReference>
<organism evidence="10 11">
    <name type="scientific">Salegentibacter maritimus</name>
    <dbReference type="NCBI Taxonomy" id="2794347"/>
    <lineage>
        <taxon>Bacteria</taxon>
        <taxon>Pseudomonadati</taxon>
        <taxon>Bacteroidota</taxon>
        <taxon>Flavobacteriia</taxon>
        <taxon>Flavobacteriales</taxon>
        <taxon>Flavobacteriaceae</taxon>
        <taxon>Salegentibacter</taxon>
    </lineage>
</organism>
<comment type="similarity">
    <text evidence="1 7">Belongs to the class-I aminoacyl-tRNA synthetase family. Glutamate--tRNA ligase type 1 subfamily.</text>
</comment>
<dbReference type="NCBIfam" id="TIGR00464">
    <property type="entry name" value="gltX_bact"/>
    <property type="match status" value="1"/>
</dbReference>
<name>A0ABS0TH20_9FLAO</name>
<sequence>MPAKVRVRFAPSPTGPLHIGGVRTALYNYLFAKKHKGDFVLRIEDTDQNRYVEGAEDYIVESLNWCGIPFDEGPGKEGDYGPYRQSERKDIYKKYAEELIKKDLAYYAFDTAEELDAHRKEHEENGKTFIYNWHNRMKLQNSLALSEDEVRDKLDADENYVIRFKSPEDEMLHISDEIRGEMEIDTSTLDDKVLFKSDGMPTYHLANIVDDHLMKISHVIRGEEWLPSLALHFMLYRAFGWDAPKFAHLPLILKPQGKGKLSKRDGDKLGFPVFPLEWKDPNSGEISAGYREDGYFPEAVTNMLAFLGWNPGTEQEFFKLNELVEAFEIDRVHKGGAKFDPEKTKWFQQHYMHEADEKVIAEKLEKIIEKKEIEVSSNYVLKVVSLMKERAVFVNDIWEQGYFFFIAPTSYDPKNAKKAWKEGTASLMQELIEVLKEQEDFKAEAVQAEVKAWIQQKEVGFGKVMQPFRLALVGAMQGPDLYEIAEMIGKEESISRLQKAIETLG</sequence>
<dbReference type="RefSeq" id="WP_198638725.1">
    <property type="nucleotide sequence ID" value="NZ_JAEHNY010000008.1"/>
</dbReference>
<keyword evidence="7" id="KW-0963">Cytoplasm</keyword>
<keyword evidence="3 7" id="KW-0547">Nucleotide-binding</keyword>
<dbReference type="InterPro" id="IPR020058">
    <property type="entry name" value="Glu/Gln-tRNA-synth_Ib_cat-dom"/>
</dbReference>